<dbReference type="Proteomes" id="UP001209803">
    <property type="component" value="Chromosome"/>
</dbReference>
<name>A0ABY8FDL7_9HYPH</name>
<keyword evidence="2" id="KW-0378">Hydrolase</keyword>
<organism evidence="2 3">
    <name type="scientific">Roseibium porphyridii</name>
    <dbReference type="NCBI Taxonomy" id="2866279"/>
    <lineage>
        <taxon>Bacteria</taxon>
        <taxon>Pseudomonadati</taxon>
        <taxon>Pseudomonadota</taxon>
        <taxon>Alphaproteobacteria</taxon>
        <taxon>Hyphomicrobiales</taxon>
        <taxon>Stappiaceae</taxon>
        <taxon>Roseibium</taxon>
    </lineage>
</organism>
<dbReference type="GO" id="GO:0008233">
    <property type="term" value="F:peptidase activity"/>
    <property type="evidence" value="ECO:0007669"/>
    <property type="project" value="UniProtKB-KW"/>
</dbReference>
<protein>
    <submittedName>
        <fullName evidence="2">Phage protease</fullName>
    </submittedName>
</protein>
<reference evidence="2 3" key="1">
    <citation type="submission" date="2023-03" db="EMBL/GenBank/DDBJ databases">
        <title>Roseibium porphyridii sp. nov. and Roseibium rhodosorbium sp. nov. isolated from marine algae, Porphyridium cruentum and Rhodosorus marinus, respectively.</title>
        <authorList>
            <person name="Lee M.W."/>
            <person name="Choi B.J."/>
            <person name="Lee J.K."/>
            <person name="Choi D.G."/>
            <person name="Baek J.H."/>
            <person name="Bayburt H."/>
            <person name="Kim J.M."/>
            <person name="Han D.M."/>
            <person name="Kim K.H."/>
            <person name="Jeon C.O."/>
        </authorList>
    </citation>
    <scope>NUCLEOTIDE SEQUENCE [LARGE SCALE GENOMIC DNA]</scope>
    <source>
        <strain evidence="2 3">KMA01</strain>
    </source>
</reference>
<keyword evidence="3" id="KW-1185">Reference proteome</keyword>
<feature type="region of interest" description="Disordered" evidence="1">
    <location>
        <begin position="309"/>
        <end position="349"/>
    </location>
</feature>
<accession>A0ABY8FDL7</accession>
<dbReference type="Pfam" id="PF10123">
    <property type="entry name" value="Mu-like_Pro"/>
    <property type="match status" value="1"/>
</dbReference>
<dbReference type="RefSeq" id="WP_265682278.1">
    <property type="nucleotide sequence ID" value="NZ_CP120863.1"/>
</dbReference>
<sequence length="349" mass="36572">MLNQADLLQICAADPFEASQSKDGAWIKLLPAGTFSTRDGRGPFHAGGEAEMKAIVERTLDYLGDTEMMMDYDHQSFFGAVEGVGGTAKAAGWVKEFDVRSDGIYGRVEWTDAAKAAIEAVEYRYISPTFSSNKKTGRVGLLFNAALVNSPAMDLAAIAASANLTLTKGPDMDPEILEALGLAEGASEADVLSALQALQSGYAQVALAAGLAKDADFETVAAAVKKAVETNAPDPAKFVPVEQVTALQADLSALKSEVSGDKAETAVDEAIKAGKLAPALKDWGLQLAKSDLAKFEAFTASAPVLTGVQLGTSPKTESNPDLDDTDLQVMSQMGLSEEEMVAAKKDLGT</sequence>
<evidence type="ECO:0000256" key="1">
    <source>
        <dbReference type="SAM" id="MobiDB-lite"/>
    </source>
</evidence>
<feature type="compositionally biased region" description="Polar residues" evidence="1">
    <location>
        <begin position="309"/>
        <end position="319"/>
    </location>
</feature>
<dbReference type="EMBL" id="CP120863">
    <property type="protein sequence ID" value="WFE92297.1"/>
    <property type="molecule type" value="Genomic_DNA"/>
</dbReference>
<gene>
    <name evidence="2" type="ORF">K1718_13310</name>
</gene>
<evidence type="ECO:0000313" key="2">
    <source>
        <dbReference type="EMBL" id="WFE92297.1"/>
    </source>
</evidence>
<dbReference type="GO" id="GO:0006508">
    <property type="term" value="P:proteolysis"/>
    <property type="evidence" value="ECO:0007669"/>
    <property type="project" value="UniProtKB-KW"/>
</dbReference>
<dbReference type="InterPro" id="IPR012106">
    <property type="entry name" value="Phage_Mu_Gp1"/>
</dbReference>
<dbReference type="PIRSF" id="PIRSF016624">
    <property type="entry name" value="Mu_prophg_I"/>
    <property type="match status" value="1"/>
</dbReference>
<evidence type="ECO:0000313" key="3">
    <source>
        <dbReference type="Proteomes" id="UP001209803"/>
    </source>
</evidence>
<keyword evidence="2" id="KW-0645">Protease</keyword>
<proteinExistence type="predicted"/>